<gene>
    <name evidence="6" type="ORF">KK062_02620</name>
</gene>
<comment type="caution">
    <text evidence="6">The sequence shown here is derived from an EMBL/GenBank/DDBJ whole genome shotgun (WGS) entry which is preliminary data.</text>
</comment>
<keyword evidence="3" id="KW-0804">Transcription</keyword>
<evidence type="ECO:0000313" key="6">
    <source>
        <dbReference type="EMBL" id="MBT1707096.1"/>
    </source>
</evidence>
<keyword evidence="2 4" id="KW-0238">DNA-binding</keyword>
<reference evidence="6 7" key="1">
    <citation type="submission" date="2021-05" db="EMBL/GenBank/DDBJ databases">
        <title>A Polyphasic approach of four new species of the genus Ohtaekwangia: Ohtaekwangia histidinii sp. nov., Ohtaekwangia cretensis sp. nov., Ohtaekwangia indiensis sp. nov., Ohtaekwangia reichenbachii sp. nov. from diverse environment.</title>
        <authorList>
            <person name="Octaviana S."/>
        </authorList>
    </citation>
    <scope>NUCLEOTIDE SEQUENCE [LARGE SCALE GENOMIC DNA]</scope>
    <source>
        <strain evidence="6 7">PWU5</strain>
    </source>
</reference>
<organism evidence="6 7">
    <name type="scientific">Dawidia cretensis</name>
    <dbReference type="NCBI Taxonomy" id="2782350"/>
    <lineage>
        <taxon>Bacteria</taxon>
        <taxon>Pseudomonadati</taxon>
        <taxon>Bacteroidota</taxon>
        <taxon>Cytophagia</taxon>
        <taxon>Cytophagales</taxon>
        <taxon>Chryseotaleaceae</taxon>
        <taxon>Dawidia</taxon>
    </lineage>
</organism>
<sequence>MPKAEQTRTFIIERTAPVFNMKGYAGTSLSDLEKATGLTKGSIYNNFANKDEVALAAFDYNLNMVQTLIESEMAKAESAHEKLMAYIRVYNDPSFRNAFPQGGCPILNTAIDADDTHPALRERAHAAVMDWKDTIVAVIRQGMQAGEFKASVNAQEVAVAIVAMIEGGVMMARVTGKPALLKTVMRSVEHTVKELLSE</sequence>
<dbReference type="InterPro" id="IPR011075">
    <property type="entry name" value="TetR_C"/>
</dbReference>
<dbReference type="GO" id="GO:0003677">
    <property type="term" value="F:DNA binding"/>
    <property type="evidence" value="ECO:0007669"/>
    <property type="project" value="UniProtKB-UniRule"/>
</dbReference>
<dbReference type="Pfam" id="PF16925">
    <property type="entry name" value="TetR_C_13"/>
    <property type="match status" value="1"/>
</dbReference>
<evidence type="ECO:0000313" key="7">
    <source>
        <dbReference type="Proteomes" id="UP001319080"/>
    </source>
</evidence>
<dbReference type="Proteomes" id="UP001319080">
    <property type="component" value="Unassembled WGS sequence"/>
</dbReference>
<keyword evidence="1" id="KW-0805">Transcription regulation</keyword>
<accession>A0AAP2GN29</accession>
<evidence type="ECO:0000256" key="4">
    <source>
        <dbReference type="PROSITE-ProRule" id="PRU00335"/>
    </source>
</evidence>
<name>A0AAP2GN29_9BACT</name>
<dbReference type="EMBL" id="JAHESE010000001">
    <property type="protein sequence ID" value="MBT1707096.1"/>
    <property type="molecule type" value="Genomic_DNA"/>
</dbReference>
<dbReference type="PANTHER" id="PTHR47506">
    <property type="entry name" value="TRANSCRIPTIONAL REGULATORY PROTEIN"/>
    <property type="match status" value="1"/>
</dbReference>
<feature type="domain" description="HTH tetR-type" evidence="5">
    <location>
        <begin position="5"/>
        <end position="65"/>
    </location>
</feature>
<proteinExistence type="predicted"/>
<dbReference type="AlphaFoldDB" id="A0AAP2GN29"/>
<evidence type="ECO:0000256" key="2">
    <source>
        <dbReference type="ARBA" id="ARBA00023125"/>
    </source>
</evidence>
<evidence type="ECO:0000256" key="3">
    <source>
        <dbReference type="ARBA" id="ARBA00023163"/>
    </source>
</evidence>
<dbReference type="Pfam" id="PF00440">
    <property type="entry name" value="TetR_N"/>
    <property type="match status" value="1"/>
</dbReference>
<dbReference type="RefSeq" id="WP_254082672.1">
    <property type="nucleotide sequence ID" value="NZ_JAHESE010000001.1"/>
</dbReference>
<feature type="DNA-binding region" description="H-T-H motif" evidence="4">
    <location>
        <begin position="28"/>
        <end position="47"/>
    </location>
</feature>
<dbReference type="SUPFAM" id="SSF48498">
    <property type="entry name" value="Tetracyclin repressor-like, C-terminal domain"/>
    <property type="match status" value="1"/>
</dbReference>
<dbReference type="PRINTS" id="PR00455">
    <property type="entry name" value="HTHTETR"/>
</dbReference>
<dbReference type="InterPro" id="IPR009057">
    <property type="entry name" value="Homeodomain-like_sf"/>
</dbReference>
<dbReference type="SUPFAM" id="SSF46689">
    <property type="entry name" value="Homeodomain-like"/>
    <property type="match status" value="1"/>
</dbReference>
<dbReference type="Gene3D" id="1.10.357.10">
    <property type="entry name" value="Tetracycline Repressor, domain 2"/>
    <property type="match status" value="1"/>
</dbReference>
<evidence type="ECO:0000256" key="1">
    <source>
        <dbReference type="ARBA" id="ARBA00023015"/>
    </source>
</evidence>
<dbReference type="PROSITE" id="PS50977">
    <property type="entry name" value="HTH_TETR_2"/>
    <property type="match status" value="1"/>
</dbReference>
<evidence type="ECO:0000259" key="5">
    <source>
        <dbReference type="PROSITE" id="PS50977"/>
    </source>
</evidence>
<dbReference type="InterPro" id="IPR036271">
    <property type="entry name" value="Tet_transcr_reg_TetR-rel_C_sf"/>
</dbReference>
<keyword evidence="7" id="KW-1185">Reference proteome</keyword>
<dbReference type="InterPro" id="IPR001647">
    <property type="entry name" value="HTH_TetR"/>
</dbReference>
<protein>
    <submittedName>
        <fullName evidence="6">TetR/AcrR family transcriptional regulator</fullName>
    </submittedName>
</protein>
<dbReference type="PANTHER" id="PTHR47506:SF3">
    <property type="entry name" value="HTH-TYPE TRANSCRIPTIONAL REGULATOR LMRA"/>
    <property type="match status" value="1"/>
</dbReference>